<evidence type="ECO:0000256" key="2">
    <source>
        <dbReference type="ARBA" id="ARBA00022679"/>
    </source>
</evidence>
<dbReference type="SUPFAM" id="SSF53756">
    <property type="entry name" value="UDP-Glycosyltransferase/glycogen phosphorylase"/>
    <property type="match status" value="1"/>
</dbReference>
<keyword evidence="2" id="KW-0808">Transferase</keyword>
<dbReference type="PANTHER" id="PTHR12526">
    <property type="entry name" value="GLYCOSYLTRANSFERASE"/>
    <property type="match status" value="1"/>
</dbReference>
<dbReference type="Proteomes" id="UP001426770">
    <property type="component" value="Unassembled WGS sequence"/>
</dbReference>
<gene>
    <name evidence="4" type="ORF">Lsed01_00667</name>
</gene>
<dbReference type="Pfam" id="PF13692">
    <property type="entry name" value="Glyco_trans_1_4"/>
    <property type="match status" value="1"/>
</dbReference>
<reference evidence="4 5" key="1">
    <citation type="submission" date="2024-02" db="EMBL/GenBank/DDBJ databases">
        <title>Lysinimicrobium sediminis NBRC 112286.</title>
        <authorList>
            <person name="Ichikawa N."/>
            <person name="Katano-Makiyama Y."/>
            <person name="Hidaka K."/>
        </authorList>
    </citation>
    <scope>NUCLEOTIDE SEQUENCE [LARGE SCALE GENOMIC DNA]</scope>
    <source>
        <strain evidence="4 5">NBRC 112286</strain>
    </source>
</reference>
<name>A0ABP9WEI1_9MICO</name>
<dbReference type="Pfam" id="PF13579">
    <property type="entry name" value="Glyco_trans_4_4"/>
    <property type="match status" value="1"/>
</dbReference>
<feature type="domain" description="Glycosyltransferase subfamily 4-like N-terminal" evidence="3">
    <location>
        <begin position="20"/>
        <end position="201"/>
    </location>
</feature>
<keyword evidence="1" id="KW-0328">Glycosyltransferase</keyword>
<evidence type="ECO:0000313" key="5">
    <source>
        <dbReference type="Proteomes" id="UP001426770"/>
    </source>
</evidence>
<evidence type="ECO:0000313" key="4">
    <source>
        <dbReference type="EMBL" id="GAA5518245.1"/>
    </source>
</evidence>
<sequence>MASGRNVTLLALNYSPEPTGNAPYTTALARRLVENSGVTAVTGFPHYPQWSRYAEYPGLYARSEDQGVDLRRVAHWIPNPPRGLKRLLSELHFGLHQMNSPWGRTDAAILVSPALFASALCAVRLRFPRRIPHAVWVQDLYTHGMMETGEGSSIAVRIAKTVERWLLKHADAVVAIHPAMRERMIRDLGADPDRTFVIRNWSHVSPSPRRRDDARARLGWDPAARIVLHSGNMGRKQGLTTVVEAARLAHQRGDDVQFILLGDGAERAELESLADGAPTLRFIDPLSDELFPDALAAADVLLVNELPGVKEMAAPSKLTSYFAAERPVLAAVDPEGIVAGILRESQAGRITPSGDPHGLLDAALEYLEDSDALDAAALAGAAYWRSHLSEDAAIKSWLEVLDVVTQRKTAPGTLAS</sequence>
<dbReference type="InterPro" id="IPR028098">
    <property type="entry name" value="Glyco_trans_4-like_N"/>
</dbReference>
<dbReference type="RefSeq" id="WP_286214825.1">
    <property type="nucleotide sequence ID" value="NZ_AP027736.1"/>
</dbReference>
<protein>
    <recommendedName>
        <fullName evidence="3">Glycosyltransferase subfamily 4-like N-terminal domain-containing protein</fullName>
    </recommendedName>
</protein>
<dbReference type="CDD" id="cd03794">
    <property type="entry name" value="GT4_WbuB-like"/>
    <property type="match status" value="1"/>
</dbReference>
<organism evidence="4 5">
    <name type="scientific">Demequina sediminis</name>
    <dbReference type="NCBI Taxonomy" id="1930058"/>
    <lineage>
        <taxon>Bacteria</taxon>
        <taxon>Bacillati</taxon>
        <taxon>Actinomycetota</taxon>
        <taxon>Actinomycetes</taxon>
        <taxon>Micrococcales</taxon>
        <taxon>Demequinaceae</taxon>
        <taxon>Demequina</taxon>
    </lineage>
</organism>
<evidence type="ECO:0000259" key="3">
    <source>
        <dbReference type="Pfam" id="PF13579"/>
    </source>
</evidence>
<evidence type="ECO:0000256" key="1">
    <source>
        <dbReference type="ARBA" id="ARBA00022676"/>
    </source>
</evidence>
<dbReference type="EMBL" id="BAABRR010000003">
    <property type="protein sequence ID" value="GAA5518245.1"/>
    <property type="molecule type" value="Genomic_DNA"/>
</dbReference>
<keyword evidence="5" id="KW-1185">Reference proteome</keyword>
<dbReference type="Gene3D" id="3.40.50.2000">
    <property type="entry name" value="Glycogen Phosphorylase B"/>
    <property type="match status" value="2"/>
</dbReference>
<proteinExistence type="predicted"/>
<comment type="caution">
    <text evidence="4">The sequence shown here is derived from an EMBL/GenBank/DDBJ whole genome shotgun (WGS) entry which is preliminary data.</text>
</comment>
<accession>A0ABP9WEI1</accession>